<dbReference type="EC" id="2.7.7.18" evidence="11"/>
<accession>A0ABT1WZG1</accession>
<evidence type="ECO:0000256" key="12">
    <source>
        <dbReference type="SAM" id="MobiDB-lite"/>
    </source>
</evidence>
<evidence type="ECO:0000256" key="8">
    <source>
        <dbReference type="ARBA" id="ARBA00022840"/>
    </source>
</evidence>
<feature type="compositionally biased region" description="Low complexity" evidence="12">
    <location>
        <begin position="237"/>
        <end position="257"/>
    </location>
</feature>
<evidence type="ECO:0000256" key="4">
    <source>
        <dbReference type="ARBA" id="ARBA00022642"/>
    </source>
</evidence>
<comment type="caution">
    <text evidence="14">The sequence shown here is derived from an EMBL/GenBank/DDBJ whole genome shotgun (WGS) entry which is preliminary data.</text>
</comment>
<protein>
    <recommendedName>
        <fullName evidence="11">Probable nicotinate-nucleotide adenylyltransferase</fullName>
        <ecNumber evidence="11">2.7.7.18</ecNumber>
    </recommendedName>
    <alternativeName>
        <fullName evidence="11">Deamido-NAD(+) diphosphorylase</fullName>
    </alternativeName>
    <alternativeName>
        <fullName evidence="11">Deamido-NAD(+) pyrophosphorylase</fullName>
    </alternativeName>
    <alternativeName>
        <fullName evidence="11">Nicotinate mononucleotide adenylyltransferase</fullName>
        <shortName evidence="11">NaMN adenylyltransferase</shortName>
    </alternativeName>
</protein>
<evidence type="ECO:0000259" key="13">
    <source>
        <dbReference type="Pfam" id="PF01467"/>
    </source>
</evidence>
<keyword evidence="7 11" id="KW-0547">Nucleotide-binding</keyword>
<evidence type="ECO:0000313" key="14">
    <source>
        <dbReference type="EMBL" id="MCR0980926.1"/>
    </source>
</evidence>
<keyword evidence="5 11" id="KW-0808">Transferase</keyword>
<evidence type="ECO:0000256" key="6">
    <source>
        <dbReference type="ARBA" id="ARBA00022695"/>
    </source>
</evidence>
<gene>
    <name evidence="11" type="primary">nadD</name>
    <name evidence="14" type="ORF">NRP21_02560</name>
</gene>
<evidence type="ECO:0000256" key="1">
    <source>
        <dbReference type="ARBA" id="ARBA00002324"/>
    </source>
</evidence>
<evidence type="ECO:0000256" key="9">
    <source>
        <dbReference type="ARBA" id="ARBA00023027"/>
    </source>
</evidence>
<dbReference type="Gene3D" id="3.40.50.620">
    <property type="entry name" value="HUPs"/>
    <property type="match status" value="1"/>
</dbReference>
<dbReference type="PANTHER" id="PTHR39321:SF3">
    <property type="entry name" value="PHOSPHOPANTETHEINE ADENYLYLTRANSFERASE"/>
    <property type="match status" value="1"/>
</dbReference>
<keyword evidence="9 11" id="KW-0520">NAD</keyword>
<evidence type="ECO:0000256" key="11">
    <source>
        <dbReference type="HAMAP-Rule" id="MF_00244"/>
    </source>
</evidence>
<comment type="function">
    <text evidence="1 11">Catalyzes the reversible adenylation of nicotinate mononucleotide (NaMN) to nicotinic acid adenine dinucleotide (NaAD).</text>
</comment>
<comment type="pathway">
    <text evidence="2 11">Cofactor biosynthesis; NAD(+) biosynthesis; deamido-NAD(+) from nicotinate D-ribonucleotide: step 1/1.</text>
</comment>
<evidence type="ECO:0000256" key="10">
    <source>
        <dbReference type="ARBA" id="ARBA00048721"/>
    </source>
</evidence>
<dbReference type="NCBIfam" id="NF000843">
    <property type="entry name" value="PRK00071.2-2"/>
    <property type="match status" value="1"/>
</dbReference>
<keyword evidence="8 11" id="KW-0067">ATP-binding</keyword>
<proteinExistence type="inferred from homology"/>
<keyword evidence="15" id="KW-1185">Reference proteome</keyword>
<reference evidence="14 15" key="1">
    <citation type="submission" date="2022-06" db="EMBL/GenBank/DDBJ databases">
        <title>Roseomonas CN29.</title>
        <authorList>
            <person name="Cheng Y."/>
            <person name="He X."/>
        </authorList>
    </citation>
    <scope>NUCLEOTIDE SEQUENCE [LARGE SCALE GENOMIC DNA]</scope>
    <source>
        <strain evidence="14 15">CN29</strain>
    </source>
</reference>
<dbReference type="EMBL" id="JANJOU010000001">
    <property type="protein sequence ID" value="MCR0980926.1"/>
    <property type="molecule type" value="Genomic_DNA"/>
</dbReference>
<dbReference type="InterPro" id="IPR004821">
    <property type="entry name" value="Cyt_trans-like"/>
</dbReference>
<dbReference type="GO" id="GO:0004515">
    <property type="term" value="F:nicotinate-nucleotide adenylyltransferase activity"/>
    <property type="evidence" value="ECO:0007669"/>
    <property type="project" value="UniProtKB-EC"/>
</dbReference>
<evidence type="ECO:0000256" key="5">
    <source>
        <dbReference type="ARBA" id="ARBA00022679"/>
    </source>
</evidence>
<feature type="compositionally biased region" description="Basic and acidic residues" evidence="12">
    <location>
        <begin position="21"/>
        <end position="31"/>
    </location>
</feature>
<dbReference type="HAMAP" id="MF_00244">
    <property type="entry name" value="NaMN_adenylyltr"/>
    <property type="match status" value="1"/>
</dbReference>
<feature type="domain" description="Cytidyltransferase-like" evidence="13">
    <location>
        <begin position="38"/>
        <end position="228"/>
    </location>
</feature>
<organism evidence="14 15">
    <name type="scientific">Roseomonas populi</name>
    <dbReference type="NCBI Taxonomy" id="3121582"/>
    <lineage>
        <taxon>Bacteria</taxon>
        <taxon>Pseudomonadati</taxon>
        <taxon>Pseudomonadota</taxon>
        <taxon>Alphaproteobacteria</taxon>
        <taxon>Acetobacterales</taxon>
        <taxon>Roseomonadaceae</taxon>
        <taxon>Roseomonas</taxon>
    </lineage>
</organism>
<evidence type="ECO:0000256" key="3">
    <source>
        <dbReference type="ARBA" id="ARBA00009014"/>
    </source>
</evidence>
<dbReference type="CDD" id="cd02165">
    <property type="entry name" value="NMNAT"/>
    <property type="match status" value="1"/>
</dbReference>
<dbReference type="InterPro" id="IPR014729">
    <property type="entry name" value="Rossmann-like_a/b/a_fold"/>
</dbReference>
<dbReference type="Proteomes" id="UP001524642">
    <property type="component" value="Unassembled WGS sequence"/>
</dbReference>
<dbReference type="Pfam" id="PF01467">
    <property type="entry name" value="CTP_transf_like"/>
    <property type="match status" value="1"/>
</dbReference>
<comment type="catalytic activity">
    <reaction evidence="10 11">
        <text>nicotinate beta-D-ribonucleotide + ATP + H(+) = deamido-NAD(+) + diphosphate</text>
        <dbReference type="Rhea" id="RHEA:22860"/>
        <dbReference type="ChEBI" id="CHEBI:15378"/>
        <dbReference type="ChEBI" id="CHEBI:30616"/>
        <dbReference type="ChEBI" id="CHEBI:33019"/>
        <dbReference type="ChEBI" id="CHEBI:57502"/>
        <dbReference type="ChEBI" id="CHEBI:58437"/>
        <dbReference type="EC" id="2.7.7.18"/>
    </reaction>
</comment>
<sequence>MPPPVPPAGREKAPSPRPAPSHREPGRYGDGRRVRIGLLGGSFNPAHPGHRHVAEMALHVLRLDEVWLLVSPGNPLKPRAGMAPFEERLDSARRIADGRRVIAVDIEARLGLRETERTLSRLRRLFPRAEFVWIMGADNMVQLPRWRRWRRLARRTPVAVLPRPGYTRRAMHGAAAAALRHHRRPCGALMAEAGREPGAPAPHRPPARHAPWCLVPAREHPASATAIRALRANATTATSGPSEGSAPAPLPAAAGAD</sequence>
<dbReference type="SUPFAM" id="SSF52374">
    <property type="entry name" value="Nucleotidylyl transferase"/>
    <property type="match status" value="1"/>
</dbReference>
<dbReference type="InterPro" id="IPR005248">
    <property type="entry name" value="NadD/NMNAT"/>
</dbReference>
<dbReference type="PANTHER" id="PTHR39321">
    <property type="entry name" value="NICOTINATE-NUCLEOTIDE ADENYLYLTRANSFERASE-RELATED"/>
    <property type="match status" value="1"/>
</dbReference>
<feature type="region of interest" description="Disordered" evidence="12">
    <location>
        <begin position="1"/>
        <end position="31"/>
    </location>
</feature>
<name>A0ABT1WZG1_9PROT</name>
<evidence type="ECO:0000256" key="2">
    <source>
        <dbReference type="ARBA" id="ARBA00005019"/>
    </source>
</evidence>
<evidence type="ECO:0000313" key="15">
    <source>
        <dbReference type="Proteomes" id="UP001524642"/>
    </source>
</evidence>
<feature type="region of interest" description="Disordered" evidence="12">
    <location>
        <begin position="231"/>
        <end position="257"/>
    </location>
</feature>
<evidence type="ECO:0000256" key="7">
    <source>
        <dbReference type="ARBA" id="ARBA00022741"/>
    </source>
</evidence>
<comment type="similarity">
    <text evidence="3 11">Belongs to the NadD family.</text>
</comment>
<keyword evidence="6 11" id="KW-0548">Nucleotidyltransferase</keyword>
<dbReference type="RefSeq" id="WP_257714587.1">
    <property type="nucleotide sequence ID" value="NZ_JANJOU010000001.1"/>
</dbReference>
<keyword evidence="4 11" id="KW-0662">Pyridine nucleotide biosynthesis</keyword>